<keyword evidence="4" id="KW-1185">Reference proteome</keyword>
<dbReference type="Gene3D" id="3.40.50.1820">
    <property type="entry name" value="alpha/beta hydrolase"/>
    <property type="match status" value="1"/>
</dbReference>
<dbReference type="AlphaFoldDB" id="A0A9Q9DXL7"/>
<dbReference type="Proteomes" id="UP001056012">
    <property type="component" value="Chromosome 7"/>
</dbReference>
<name>A0A9Q9DXL7_CURCL</name>
<protein>
    <submittedName>
        <fullName evidence="3">Alpha/beta-hydrolase</fullName>
    </submittedName>
</protein>
<dbReference type="PANTHER" id="PTHR48081">
    <property type="entry name" value="AB HYDROLASE SUPERFAMILY PROTEIN C4A8.06C"/>
    <property type="match status" value="1"/>
</dbReference>
<sequence>MWTLAHIQWAGIRAIAHTSLYIRTSSWMSPATQPDRIKNYPCRPYLYGCRIFIPKDFQATQEKKTLPLVIRAHGGGFIINCPAADDILARHLADNANCIVVSVDYSKAPQNKFPTAYEDIIAQSLEIIDDPELPIDPSKVFLCGTSAGGNLLLGAAQDSRLRSKVFGVAAIYPVVDFEIDSPTKMASRPDPTVPDFIGERWDSLLSLYLDETHKASLSDVRLSPTRFATRESLPPEILLIGAEHDMFCQEVEVMADKLAGEKPKIEIKDGWKVPGVQYYKAYGQPHAFDAFPAKDQEKEKARVAAKDAMFDCITTWLKDTFSKAITR</sequence>
<accession>A0A9Q9DXL7</accession>
<evidence type="ECO:0000256" key="1">
    <source>
        <dbReference type="ARBA" id="ARBA00022801"/>
    </source>
</evidence>
<evidence type="ECO:0000313" key="4">
    <source>
        <dbReference type="Proteomes" id="UP001056012"/>
    </source>
</evidence>
<dbReference type="VEuPathDB" id="FungiDB:yc1106_08925"/>
<dbReference type="GO" id="GO:0016787">
    <property type="term" value="F:hydrolase activity"/>
    <property type="evidence" value="ECO:0007669"/>
    <property type="project" value="UniProtKB-KW"/>
</dbReference>
<reference evidence="3" key="1">
    <citation type="submission" date="2021-12" db="EMBL/GenBank/DDBJ databases">
        <title>Curvularia clavata genome.</title>
        <authorList>
            <person name="Cao Y."/>
        </authorList>
    </citation>
    <scope>NUCLEOTIDE SEQUENCE</scope>
    <source>
        <strain evidence="3">Yc1106</strain>
    </source>
</reference>
<dbReference type="OrthoDB" id="408631at2759"/>
<dbReference type="EMBL" id="CP089280">
    <property type="protein sequence ID" value="USP81651.1"/>
    <property type="molecule type" value="Genomic_DNA"/>
</dbReference>
<keyword evidence="1" id="KW-0378">Hydrolase</keyword>
<proteinExistence type="predicted"/>
<dbReference type="InterPro" id="IPR013094">
    <property type="entry name" value="AB_hydrolase_3"/>
</dbReference>
<dbReference type="InterPro" id="IPR029058">
    <property type="entry name" value="AB_hydrolase_fold"/>
</dbReference>
<dbReference type="Pfam" id="PF07859">
    <property type="entry name" value="Abhydrolase_3"/>
    <property type="match status" value="1"/>
</dbReference>
<dbReference type="PANTHER" id="PTHR48081:SF8">
    <property type="entry name" value="ALPHA_BETA HYDROLASE FOLD-3 DOMAIN-CONTAINING PROTEIN-RELATED"/>
    <property type="match status" value="1"/>
</dbReference>
<gene>
    <name evidence="3" type="ORF">yc1106_08925</name>
</gene>
<feature type="domain" description="Alpha/beta hydrolase fold-3" evidence="2">
    <location>
        <begin position="70"/>
        <end position="268"/>
    </location>
</feature>
<dbReference type="SUPFAM" id="SSF53474">
    <property type="entry name" value="alpha/beta-Hydrolases"/>
    <property type="match status" value="1"/>
</dbReference>
<organism evidence="3 4">
    <name type="scientific">Curvularia clavata</name>
    <dbReference type="NCBI Taxonomy" id="95742"/>
    <lineage>
        <taxon>Eukaryota</taxon>
        <taxon>Fungi</taxon>
        <taxon>Dikarya</taxon>
        <taxon>Ascomycota</taxon>
        <taxon>Pezizomycotina</taxon>
        <taxon>Dothideomycetes</taxon>
        <taxon>Pleosporomycetidae</taxon>
        <taxon>Pleosporales</taxon>
        <taxon>Pleosporineae</taxon>
        <taxon>Pleosporaceae</taxon>
        <taxon>Curvularia</taxon>
    </lineage>
</organism>
<evidence type="ECO:0000313" key="3">
    <source>
        <dbReference type="EMBL" id="USP81651.1"/>
    </source>
</evidence>
<evidence type="ECO:0000259" key="2">
    <source>
        <dbReference type="Pfam" id="PF07859"/>
    </source>
</evidence>
<dbReference type="InterPro" id="IPR050300">
    <property type="entry name" value="GDXG_lipolytic_enzyme"/>
</dbReference>